<keyword evidence="3" id="KW-1185">Reference proteome</keyword>
<organism evidence="2 3">
    <name type="scientific">Streptomyces avidinii</name>
    <dbReference type="NCBI Taxonomy" id="1895"/>
    <lineage>
        <taxon>Bacteria</taxon>
        <taxon>Bacillati</taxon>
        <taxon>Actinomycetota</taxon>
        <taxon>Actinomycetes</taxon>
        <taxon>Kitasatosporales</taxon>
        <taxon>Streptomycetaceae</taxon>
        <taxon>Streptomyces</taxon>
    </lineage>
</organism>
<evidence type="ECO:0000313" key="3">
    <source>
        <dbReference type="Proteomes" id="UP001519310"/>
    </source>
</evidence>
<protein>
    <submittedName>
        <fullName evidence="2">Uncharacterized protein</fullName>
    </submittedName>
</protein>
<evidence type="ECO:0000256" key="1">
    <source>
        <dbReference type="SAM" id="MobiDB-lite"/>
    </source>
</evidence>
<feature type="region of interest" description="Disordered" evidence="1">
    <location>
        <begin position="105"/>
        <end position="151"/>
    </location>
</feature>
<sequence>MPPSPRKRSTRHQVTWSPGHRSVVTFKDGEEVHSSVVRLEIGTDQAMGVLRGEPGPVHPDKDGTFESTFTPCGVTTHGSTETDHVCTQKDVDESTCPVNWRWRRCTGVGVGGGGGAPGGPAPPRGPPPPPPPPGLPGGGGGGGPPRRPRPG</sequence>
<comment type="caution">
    <text evidence="2">The sequence shown here is derived from an EMBL/GenBank/DDBJ whole genome shotgun (WGS) entry which is preliminary data.</text>
</comment>
<dbReference type="Proteomes" id="UP001519310">
    <property type="component" value="Unassembled WGS sequence"/>
</dbReference>
<reference evidence="2 3" key="1">
    <citation type="submission" date="2021-03" db="EMBL/GenBank/DDBJ databases">
        <title>Genomic Encyclopedia of Type Strains, Phase IV (KMG-IV): sequencing the most valuable type-strain genomes for metagenomic binning, comparative biology and taxonomic classification.</title>
        <authorList>
            <person name="Goeker M."/>
        </authorList>
    </citation>
    <scope>NUCLEOTIDE SEQUENCE [LARGE SCALE GENOMIC DNA]</scope>
    <source>
        <strain evidence="2 3">DSM 40526</strain>
    </source>
</reference>
<name>A0ABS4LFJ0_STRAV</name>
<feature type="compositionally biased region" description="Gly residues" evidence="1">
    <location>
        <begin position="108"/>
        <end position="118"/>
    </location>
</feature>
<feature type="non-terminal residue" evidence="2">
    <location>
        <position position="151"/>
    </location>
</feature>
<proteinExistence type="predicted"/>
<dbReference type="EMBL" id="JAGGLQ010000020">
    <property type="protein sequence ID" value="MBP2040864.1"/>
    <property type="molecule type" value="Genomic_DNA"/>
</dbReference>
<evidence type="ECO:0000313" key="2">
    <source>
        <dbReference type="EMBL" id="MBP2040864.1"/>
    </source>
</evidence>
<accession>A0ABS4LFJ0</accession>
<gene>
    <name evidence="2" type="ORF">J2Z77_006721</name>
</gene>
<feature type="compositionally biased region" description="Pro residues" evidence="1">
    <location>
        <begin position="119"/>
        <end position="135"/>
    </location>
</feature>